<name>A0ABD2NC49_9CUCU</name>
<keyword evidence="2" id="KW-1185">Reference proteome</keyword>
<dbReference type="InterPro" id="IPR044554">
    <property type="entry name" value="ANAPC2"/>
</dbReference>
<dbReference type="PANTHER" id="PTHR45957">
    <property type="entry name" value="ANAPHASE-PROMOTING COMPLEX SUBUNIT 2"/>
    <property type="match status" value="1"/>
</dbReference>
<evidence type="ECO:0000313" key="1">
    <source>
        <dbReference type="EMBL" id="KAL3276149.1"/>
    </source>
</evidence>
<dbReference type="AlphaFoldDB" id="A0ABD2NC49"/>
<evidence type="ECO:0000313" key="2">
    <source>
        <dbReference type="Proteomes" id="UP001516400"/>
    </source>
</evidence>
<proteinExistence type="predicted"/>
<gene>
    <name evidence="1" type="ORF">HHI36_020867</name>
</gene>
<dbReference type="Proteomes" id="UP001516400">
    <property type="component" value="Unassembled WGS sequence"/>
</dbReference>
<protein>
    <submittedName>
        <fullName evidence="1">Uncharacterized protein</fullName>
    </submittedName>
</protein>
<sequence>MELTNTIQELIMIKVETVLRSDIIPKFWSYFKNEEIVKAFHKFVEAVEFLFKHFINLNKLMNSLEILINTNDIDIPIMGEMNPRDALKLILRATLFSQHDSSYEKIISYFYEDALFIEDLDRFSSKQCPVCSVEHCRLCRSVFLAINWKLGHMSLLGPLTDQALTHLIYNYITMYIQRTCKDNFDVSYLNLFEKWLDRIIIEWLKKFTTVQLQIRVLFQNSIRD</sequence>
<organism evidence="1 2">
    <name type="scientific">Cryptolaemus montrouzieri</name>
    <dbReference type="NCBI Taxonomy" id="559131"/>
    <lineage>
        <taxon>Eukaryota</taxon>
        <taxon>Metazoa</taxon>
        <taxon>Ecdysozoa</taxon>
        <taxon>Arthropoda</taxon>
        <taxon>Hexapoda</taxon>
        <taxon>Insecta</taxon>
        <taxon>Pterygota</taxon>
        <taxon>Neoptera</taxon>
        <taxon>Endopterygota</taxon>
        <taxon>Coleoptera</taxon>
        <taxon>Polyphaga</taxon>
        <taxon>Cucujiformia</taxon>
        <taxon>Coccinelloidea</taxon>
        <taxon>Coccinellidae</taxon>
        <taxon>Scymninae</taxon>
        <taxon>Scymnini</taxon>
        <taxon>Cryptolaemus</taxon>
    </lineage>
</organism>
<dbReference type="EMBL" id="JABFTP020000083">
    <property type="protein sequence ID" value="KAL3276149.1"/>
    <property type="molecule type" value="Genomic_DNA"/>
</dbReference>
<dbReference type="PANTHER" id="PTHR45957:SF1">
    <property type="entry name" value="ANAPHASE-PROMOTING COMPLEX SUBUNIT 2"/>
    <property type="match status" value="1"/>
</dbReference>
<reference evidence="1 2" key="1">
    <citation type="journal article" date="2021" name="BMC Biol.">
        <title>Horizontally acquired antibacterial genes associated with adaptive radiation of ladybird beetles.</title>
        <authorList>
            <person name="Li H.S."/>
            <person name="Tang X.F."/>
            <person name="Huang Y.H."/>
            <person name="Xu Z.Y."/>
            <person name="Chen M.L."/>
            <person name="Du X.Y."/>
            <person name="Qiu B.Y."/>
            <person name="Chen P.T."/>
            <person name="Zhang W."/>
            <person name="Slipinski A."/>
            <person name="Escalona H.E."/>
            <person name="Waterhouse R.M."/>
            <person name="Zwick A."/>
            <person name="Pang H."/>
        </authorList>
    </citation>
    <scope>NUCLEOTIDE SEQUENCE [LARGE SCALE GENOMIC DNA]</scope>
    <source>
        <strain evidence="1">SYSU2018</strain>
    </source>
</reference>
<comment type="caution">
    <text evidence="1">The sequence shown here is derived from an EMBL/GenBank/DDBJ whole genome shotgun (WGS) entry which is preliminary data.</text>
</comment>
<accession>A0ABD2NC49</accession>